<name>A0A7U0GBT7_9CAUD</name>
<dbReference type="Proteomes" id="UP000596381">
    <property type="component" value="Segment"/>
</dbReference>
<evidence type="ECO:0000313" key="1">
    <source>
        <dbReference type="EMBL" id="QQV92259.1"/>
    </source>
</evidence>
<accession>A0A7U0GBT7</accession>
<sequence length="121" mass="13842">MGDVTSLNSERMKRMTTAQQLDHIEYLIDKLNHFTILSAKDMLDTLRANHKHSDKTAGIYAHLLYVGFLTSDEGAFKSGDELLSMVDENPARYQTCLYRKLKSTFPDHPDLLEMNPLKPVK</sequence>
<evidence type="ECO:0000313" key="2">
    <source>
        <dbReference type="Proteomes" id="UP000596381"/>
    </source>
</evidence>
<gene>
    <name evidence="1" type="ORF">vBKpMFBKp24_003</name>
</gene>
<keyword evidence="2" id="KW-1185">Reference proteome</keyword>
<reference evidence="1 2" key="1">
    <citation type="submission" date="2020-12" db="EMBL/GenBank/DDBJ databases">
        <title>Genomic characterization of four novel bacteriophages infecting Klebsiella pneumoniae.</title>
        <authorList>
            <person name="Estrada Bonilla B."/>
            <person name="Costa A.R."/>
            <person name="van Rossum T."/>
            <person name="Hagedoorn S."/>
            <person name="Wallinga H."/>
            <person name="Xiao M."/>
            <person name="Song W."/>
            <person name="Haas P.-J."/>
            <person name="Nobrega F.L."/>
            <person name="Brouns S.J.J."/>
        </authorList>
    </citation>
    <scope>NUCLEOTIDE SEQUENCE [LARGE SCALE GENOMIC DNA]</scope>
</reference>
<organism evidence="1 2">
    <name type="scientific">Klebsiella phage vB_KpM_FBKp24</name>
    <dbReference type="NCBI Taxonomy" id="2801834"/>
    <lineage>
        <taxon>Viruses</taxon>
        <taxon>Duplodnaviria</taxon>
        <taxon>Heunggongvirae</taxon>
        <taxon>Uroviricota</taxon>
        <taxon>Caudoviricetes</taxon>
        <taxon>Chimalliviridae</taxon>
        <taxon>Maaswegvirus</taxon>
        <taxon>Maaswegvirus Kp24</taxon>
    </lineage>
</organism>
<dbReference type="EMBL" id="MW394391">
    <property type="protein sequence ID" value="QQV92259.1"/>
    <property type="molecule type" value="Genomic_DNA"/>
</dbReference>
<protein>
    <submittedName>
        <fullName evidence="1">Uncharacterized protein</fullName>
    </submittedName>
</protein>
<proteinExistence type="predicted"/>